<feature type="compositionally biased region" description="Basic and acidic residues" evidence="2">
    <location>
        <begin position="85"/>
        <end position="97"/>
    </location>
</feature>
<gene>
    <name evidence="5" type="ORF">Z043_119835</name>
</gene>
<evidence type="ECO:0000313" key="6">
    <source>
        <dbReference type="Proteomes" id="UP000034805"/>
    </source>
</evidence>
<dbReference type="Pfam" id="PF25779">
    <property type="entry name" value="Tubulin-bind_CPAP"/>
    <property type="match status" value="1"/>
</dbReference>
<dbReference type="AlphaFoldDB" id="A0A0P7WLV1"/>
<dbReference type="InterPro" id="IPR026581">
    <property type="entry name" value="TCP10L/CENPJ"/>
</dbReference>
<dbReference type="Gene3D" id="2.60.450.20">
    <property type="match status" value="1"/>
</dbReference>
<comment type="similarity">
    <text evidence="1">Belongs to the TCP10 family.</text>
</comment>
<evidence type="ECO:0000259" key="3">
    <source>
        <dbReference type="Pfam" id="PF07202"/>
    </source>
</evidence>
<feature type="region of interest" description="Disordered" evidence="2">
    <location>
        <begin position="586"/>
        <end position="620"/>
    </location>
</feature>
<feature type="domain" description="Centromere protein J C-terminal" evidence="3">
    <location>
        <begin position="711"/>
        <end position="743"/>
    </location>
</feature>
<dbReference type="InterPro" id="IPR009852">
    <property type="entry name" value="CENPJ_C_dom"/>
</dbReference>
<feature type="region of interest" description="Disordered" evidence="2">
    <location>
        <begin position="65"/>
        <end position="244"/>
    </location>
</feature>
<feature type="domain" description="Centromere protein J C-terminal" evidence="3">
    <location>
        <begin position="786"/>
        <end position="815"/>
    </location>
</feature>
<dbReference type="Pfam" id="PF07202">
    <property type="entry name" value="Tcp10_C"/>
    <property type="match status" value="4"/>
</dbReference>
<evidence type="ECO:0000259" key="4">
    <source>
        <dbReference type="Pfam" id="PF25779"/>
    </source>
</evidence>
<feature type="compositionally biased region" description="Polar residues" evidence="2">
    <location>
        <begin position="99"/>
        <end position="121"/>
    </location>
</feature>
<feature type="region of interest" description="Disordered" evidence="2">
    <location>
        <begin position="264"/>
        <end position="283"/>
    </location>
</feature>
<feature type="compositionally biased region" description="Basic and acidic residues" evidence="2">
    <location>
        <begin position="1"/>
        <end position="17"/>
    </location>
</feature>
<accession>A0A0P7WLV1</accession>
<feature type="domain" description="Centromere protein J C-terminal" evidence="3">
    <location>
        <begin position="747"/>
        <end position="781"/>
    </location>
</feature>
<protein>
    <submittedName>
        <fullName evidence="5">Centromere protein J-like</fullName>
    </submittedName>
</protein>
<reference evidence="5 6" key="1">
    <citation type="submission" date="2015-08" db="EMBL/GenBank/DDBJ databases">
        <title>The genome of the Asian arowana (Scleropages formosus).</title>
        <authorList>
            <person name="Tan M.H."/>
            <person name="Gan H.M."/>
            <person name="Croft L.J."/>
            <person name="Austin C.M."/>
        </authorList>
    </citation>
    <scope>NUCLEOTIDE SEQUENCE [LARGE SCALE GENOMIC DNA]</scope>
    <source>
        <strain evidence="5">Aro1</strain>
    </source>
</reference>
<evidence type="ECO:0000256" key="1">
    <source>
        <dbReference type="ARBA" id="ARBA00005627"/>
    </source>
</evidence>
<feature type="domain" description="CENPJ tubulin-binding region" evidence="4">
    <location>
        <begin position="33"/>
        <end position="95"/>
    </location>
</feature>
<dbReference type="Proteomes" id="UP000034805">
    <property type="component" value="Unassembled WGS sequence"/>
</dbReference>
<feature type="compositionally biased region" description="Low complexity" evidence="2">
    <location>
        <begin position="297"/>
        <end position="309"/>
    </location>
</feature>
<evidence type="ECO:0000256" key="2">
    <source>
        <dbReference type="SAM" id="MobiDB-lite"/>
    </source>
</evidence>
<dbReference type="EMBL" id="JARO02009065">
    <property type="protein sequence ID" value="KPP62011.1"/>
    <property type="molecule type" value="Genomic_DNA"/>
</dbReference>
<dbReference type="InterPro" id="IPR047002">
    <property type="entry name" value="Tcp10_C_sf"/>
</dbReference>
<sequence length="829" mass="92582">MRKLSPVKEEDTEKEDQQVSLSPFGIRREISTNPEDRPIRPGVGVKRRTFEEFLEEQLKINGDLLENKKQGTKENKAQQRKCFLRKGEGMSRLEKGRRSSLSLLPQTVSFSGQQRRSSVPSLHSIEKENITEHAPQEWTTRAAEPGGDSHLEQEDGRRRPSEGNVSGDRKGISKEHSIFPTDSKGEGVTASRRPPRYGSLPSTKTSSSTVFQQSGSLAERNRLRCPRKQGEKADRTQPVSRSHSAVARIGLQFRKVNDRIVKVNNRTPVSTDSGVEKSDVNSGSRVGVNGQLFLCTSSSSGSSSSDGDSAIQLYKHPAHPPPGHRDQNLDLSDDEDYASDAPSEAEARPVPGSRVHGGSAALPTLSRPSSLSEDSDSELSSFQWTELQCSLSRSQGDTPSRDWTPSQPGTGCRLEAKLSPPSSVQHVMTHSGREKTQVNATAHSNHSDQSAELRGSQSRSKRPMKLWKESVGGQAETGDDLVYDRMKTEQGKEPHLSLARGKTDRLDCEVRRDLLLVQPASSPKEVLQNHRSTPSVEREELQMLKRQIRDLQEQFRQRESHWSLAHGQLLHQVQALTRENMELRGGLQTPKESHPHTWRPPESSHGPGRSADTSDTSCTPEALRNTTAHLACKQMDDEVREETHYPDGKTEWMFASGRRIVAFTNGTKKEISADGKSITIRFFNGDVKCVLADEKAVYYYANTQTTHITYPSGLEVLKFPNKQIEKHHPNGTREIIFPDGTVKHIYPDGREDSVFPDGTVVKLTGNGEKTVEFPNGQKEIHTAWFKRREYPDGTTKTIYTNGRQETKYSSGRVRIKDKGGMIIMDRKLN</sequence>
<organism evidence="5 6">
    <name type="scientific">Scleropages formosus</name>
    <name type="common">Asian bonytongue</name>
    <name type="synonym">Osteoglossum formosum</name>
    <dbReference type="NCBI Taxonomy" id="113540"/>
    <lineage>
        <taxon>Eukaryota</taxon>
        <taxon>Metazoa</taxon>
        <taxon>Chordata</taxon>
        <taxon>Craniata</taxon>
        <taxon>Vertebrata</taxon>
        <taxon>Euteleostomi</taxon>
        <taxon>Actinopterygii</taxon>
        <taxon>Neopterygii</taxon>
        <taxon>Teleostei</taxon>
        <taxon>Osteoglossocephala</taxon>
        <taxon>Osteoglossomorpha</taxon>
        <taxon>Osteoglossiformes</taxon>
        <taxon>Osteoglossidae</taxon>
        <taxon>Scleropages</taxon>
    </lineage>
</organism>
<dbReference type="InterPro" id="IPR058029">
    <property type="entry name" value="Tubulin-bd_CENPJ"/>
</dbReference>
<evidence type="ECO:0000313" key="5">
    <source>
        <dbReference type="EMBL" id="KPP62011.1"/>
    </source>
</evidence>
<feature type="compositionally biased region" description="Polar residues" evidence="2">
    <location>
        <begin position="611"/>
        <end position="620"/>
    </location>
</feature>
<feature type="compositionally biased region" description="Basic and acidic residues" evidence="2">
    <location>
        <begin position="65"/>
        <end position="77"/>
    </location>
</feature>
<feature type="compositionally biased region" description="Polar residues" evidence="2">
    <location>
        <begin position="200"/>
        <end position="216"/>
    </location>
</feature>
<dbReference type="PANTHER" id="PTHR10331:SF28">
    <property type="entry name" value="CENTROMERE PROTEIN J-LIKE"/>
    <property type="match status" value="1"/>
</dbReference>
<feature type="compositionally biased region" description="Polar residues" evidence="2">
    <location>
        <begin position="382"/>
        <end position="409"/>
    </location>
</feature>
<feature type="region of interest" description="Disordered" evidence="2">
    <location>
        <begin position="1"/>
        <end position="44"/>
    </location>
</feature>
<dbReference type="STRING" id="113540.ENSSFOP00015024563"/>
<feature type="compositionally biased region" description="Basic and acidic residues" evidence="2">
    <location>
        <begin position="124"/>
        <end position="135"/>
    </location>
</feature>
<proteinExistence type="inferred from homology"/>
<comment type="caution">
    <text evidence="5">The sequence shown here is derived from an EMBL/GenBank/DDBJ whole genome shotgun (WGS) entry which is preliminary data.</text>
</comment>
<feature type="domain" description="Centromere protein J C-terminal" evidence="3">
    <location>
        <begin position="639"/>
        <end position="671"/>
    </location>
</feature>
<feature type="region of interest" description="Disordered" evidence="2">
    <location>
        <begin position="297"/>
        <end position="473"/>
    </location>
</feature>
<feature type="compositionally biased region" description="Basic and acidic residues" evidence="2">
    <location>
        <begin position="26"/>
        <end position="39"/>
    </location>
</feature>
<feature type="compositionally biased region" description="Basic and acidic residues" evidence="2">
    <location>
        <begin position="147"/>
        <end position="177"/>
    </location>
</feature>
<dbReference type="PANTHER" id="PTHR10331">
    <property type="entry name" value="T COMPLEX PROTEIN 10"/>
    <property type="match status" value="1"/>
</dbReference>
<name>A0A0P7WLV1_SCLFO</name>
<feature type="compositionally biased region" description="Polar residues" evidence="2">
    <location>
        <begin position="264"/>
        <end position="273"/>
    </location>
</feature>